<evidence type="ECO:0000313" key="2">
    <source>
        <dbReference type="EMBL" id="GLB33830.1"/>
    </source>
</evidence>
<keyword evidence="3" id="KW-1185">Reference proteome</keyword>
<evidence type="ECO:0000256" key="1">
    <source>
        <dbReference type="SAM" id="MobiDB-lite"/>
    </source>
</evidence>
<proteinExistence type="predicted"/>
<dbReference type="AlphaFoldDB" id="A0A9P3PD13"/>
<sequence>MTSPEWGIGQSSLHQKIRPGGERSAVGARRLKIVSRRDLDHCGAPNFRNSLGPTSRWVTESGEGHNRPLWTILSRLLERTIS</sequence>
<feature type="region of interest" description="Disordered" evidence="1">
    <location>
        <begin position="1"/>
        <end position="24"/>
    </location>
</feature>
<gene>
    <name evidence="2" type="ORF">LshimejAT787_0107140</name>
</gene>
<organism evidence="2 3">
    <name type="scientific">Lyophyllum shimeji</name>
    <name type="common">Hon-shimeji</name>
    <name type="synonym">Tricholoma shimeji</name>
    <dbReference type="NCBI Taxonomy" id="47721"/>
    <lineage>
        <taxon>Eukaryota</taxon>
        <taxon>Fungi</taxon>
        <taxon>Dikarya</taxon>
        <taxon>Basidiomycota</taxon>
        <taxon>Agaricomycotina</taxon>
        <taxon>Agaricomycetes</taxon>
        <taxon>Agaricomycetidae</taxon>
        <taxon>Agaricales</taxon>
        <taxon>Tricholomatineae</taxon>
        <taxon>Lyophyllaceae</taxon>
        <taxon>Lyophyllum</taxon>
    </lineage>
</organism>
<protein>
    <submittedName>
        <fullName evidence="2">Uncharacterized protein</fullName>
    </submittedName>
</protein>
<dbReference type="EMBL" id="BRPK01000001">
    <property type="protein sequence ID" value="GLB33830.1"/>
    <property type="molecule type" value="Genomic_DNA"/>
</dbReference>
<name>A0A9P3PD13_LYOSH</name>
<dbReference type="Proteomes" id="UP001063166">
    <property type="component" value="Unassembled WGS sequence"/>
</dbReference>
<evidence type="ECO:0000313" key="3">
    <source>
        <dbReference type="Proteomes" id="UP001063166"/>
    </source>
</evidence>
<feature type="compositionally biased region" description="Polar residues" evidence="1">
    <location>
        <begin position="1"/>
        <end position="14"/>
    </location>
</feature>
<comment type="caution">
    <text evidence="2">The sequence shown here is derived from an EMBL/GenBank/DDBJ whole genome shotgun (WGS) entry which is preliminary data.</text>
</comment>
<accession>A0A9P3PD13</accession>
<reference evidence="2" key="1">
    <citation type="submission" date="2022-07" db="EMBL/GenBank/DDBJ databases">
        <title>The genome of Lyophyllum shimeji provides insight into the initial evolution of ectomycorrhizal fungal genome.</title>
        <authorList>
            <person name="Kobayashi Y."/>
            <person name="Shibata T."/>
            <person name="Hirakawa H."/>
            <person name="Shigenobu S."/>
            <person name="Nishiyama T."/>
            <person name="Yamada A."/>
            <person name="Hasebe M."/>
            <person name="Kawaguchi M."/>
        </authorList>
    </citation>
    <scope>NUCLEOTIDE SEQUENCE</scope>
    <source>
        <strain evidence="2">AT787</strain>
    </source>
</reference>